<dbReference type="Pfam" id="PF01464">
    <property type="entry name" value="SLT"/>
    <property type="match status" value="1"/>
</dbReference>
<dbReference type="AlphaFoldDB" id="A0A656QFA1"/>
<protein>
    <submittedName>
        <fullName evidence="2">Lytic transglycosylase</fullName>
    </submittedName>
</protein>
<dbReference type="InterPro" id="IPR023346">
    <property type="entry name" value="Lysozyme-like_dom_sf"/>
</dbReference>
<dbReference type="CDD" id="cd13400">
    <property type="entry name" value="LT_IagB-like"/>
    <property type="match status" value="1"/>
</dbReference>
<evidence type="ECO:0000259" key="1">
    <source>
        <dbReference type="Pfam" id="PF01464"/>
    </source>
</evidence>
<proteinExistence type="predicted"/>
<accession>A0A656QFA1</accession>
<keyword evidence="3" id="KW-1185">Reference proteome</keyword>
<dbReference type="EMBL" id="JFHD01000045">
    <property type="protein sequence ID" value="KDR25589.1"/>
    <property type="molecule type" value="Genomic_DNA"/>
</dbReference>
<reference evidence="2 3" key="1">
    <citation type="submission" date="2014-03" db="EMBL/GenBank/DDBJ databases">
        <title>Draft Genome Sequences of Four Burkholderia Strains.</title>
        <authorList>
            <person name="Liu X.Y."/>
            <person name="Li C.X."/>
            <person name="Xu J.H."/>
        </authorList>
    </citation>
    <scope>NUCLEOTIDE SEQUENCE [LARGE SCALE GENOMIC DNA]</scope>
    <source>
        <strain evidence="2 3">OP-1</strain>
    </source>
</reference>
<dbReference type="Proteomes" id="UP000027451">
    <property type="component" value="Unassembled WGS sequence"/>
</dbReference>
<evidence type="ECO:0000313" key="2">
    <source>
        <dbReference type="EMBL" id="KDR25589.1"/>
    </source>
</evidence>
<gene>
    <name evidence="2" type="ORF">BG60_27790</name>
</gene>
<feature type="domain" description="Transglycosylase SLT" evidence="1">
    <location>
        <begin position="27"/>
        <end position="134"/>
    </location>
</feature>
<dbReference type="InterPro" id="IPR008258">
    <property type="entry name" value="Transglycosylase_SLT_dom_1"/>
</dbReference>
<comment type="caution">
    <text evidence="2">The sequence shown here is derived from an EMBL/GenBank/DDBJ whole genome shotgun (WGS) entry which is preliminary data.</text>
</comment>
<dbReference type="SUPFAM" id="SSF53955">
    <property type="entry name" value="Lysozyme-like"/>
    <property type="match status" value="1"/>
</dbReference>
<sequence length="174" mass="19520">MIRAFVTLVIALGICQSARADADLRACFEHAAQRRHISVKLLLAIGHVESRYRPGAVNTTTGAMGVMQIMPFHLNWLKRYGINRDDLLDGCTNINVGTFLLSDFIRMYGNTWRAVGAYGAGIAPGNEKARLEYARLVQQQYERLMNPESEPVFPRAARIETQARPTRPTMVVDK</sequence>
<evidence type="ECO:0000313" key="3">
    <source>
        <dbReference type="Proteomes" id="UP000027451"/>
    </source>
</evidence>
<name>A0A656QFA1_9BURK</name>
<dbReference type="Gene3D" id="1.10.530.10">
    <property type="match status" value="1"/>
</dbReference>
<organism evidence="2 3">
    <name type="scientific">Caballeronia zhejiangensis</name>
    <dbReference type="NCBI Taxonomy" id="871203"/>
    <lineage>
        <taxon>Bacteria</taxon>
        <taxon>Pseudomonadati</taxon>
        <taxon>Pseudomonadota</taxon>
        <taxon>Betaproteobacteria</taxon>
        <taxon>Burkholderiales</taxon>
        <taxon>Burkholderiaceae</taxon>
        <taxon>Caballeronia</taxon>
    </lineage>
</organism>